<name>A7HXT4_PARL1</name>
<dbReference type="GO" id="GO:0005524">
    <property type="term" value="F:ATP binding"/>
    <property type="evidence" value="ECO:0007669"/>
    <property type="project" value="UniProtKB-UniRule"/>
</dbReference>
<accession>A7HXT4</accession>
<organism evidence="14 15">
    <name type="scientific">Parvibaculum lavamentivorans (strain DS-1 / DSM 13023 / NCIMB 13966)</name>
    <dbReference type="NCBI Taxonomy" id="402881"/>
    <lineage>
        <taxon>Bacteria</taxon>
        <taxon>Pseudomonadati</taxon>
        <taxon>Pseudomonadota</taxon>
        <taxon>Alphaproteobacteria</taxon>
        <taxon>Hyphomicrobiales</taxon>
        <taxon>Parvibaculaceae</taxon>
        <taxon>Parvibaculum</taxon>
    </lineage>
</organism>
<evidence type="ECO:0000256" key="7">
    <source>
        <dbReference type="ARBA" id="ARBA00022777"/>
    </source>
</evidence>
<evidence type="ECO:0000256" key="5">
    <source>
        <dbReference type="ARBA" id="ARBA00022727"/>
    </source>
</evidence>
<keyword evidence="7 12" id="KW-0418">Kinase</keyword>
<dbReference type="InterPro" id="IPR039430">
    <property type="entry name" value="Thymidylate_kin-like_dom"/>
</dbReference>
<evidence type="ECO:0000256" key="3">
    <source>
        <dbReference type="ARBA" id="ARBA00017144"/>
    </source>
</evidence>
<dbReference type="PANTHER" id="PTHR10344">
    <property type="entry name" value="THYMIDYLATE KINASE"/>
    <property type="match status" value="1"/>
</dbReference>
<proteinExistence type="inferred from homology"/>
<dbReference type="PANTHER" id="PTHR10344:SF4">
    <property type="entry name" value="UMP-CMP KINASE 2, MITOCHONDRIAL"/>
    <property type="match status" value="1"/>
</dbReference>
<evidence type="ECO:0000256" key="11">
    <source>
        <dbReference type="ARBA" id="ARBA00057735"/>
    </source>
</evidence>
<dbReference type="HOGENOM" id="CLU_049131_0_0_5"/>
<keyword evidence="8 12" id="KW-0067">ATP-binding</keyword>
<evidence type="ECO:0000256" key="6">
    <source>
        <dbReference type="ARBA" id="ARBA00022741"/>
    </source>
</evidence>
<dbReference type="KEGG" id="pla:Plav_3110"/>
<dbReference type="InterPro" id="IPR018094">
    <property type="entry name" value="Thymidylate_kinase"/>
</dbReference>
<feature type="binding site" evidence="12">
    <location>
        <begin position="11"/>
        <end position="18"/>
    </location>
    <ligand>
        <name>ATP</name>
        <dbReference type="ChEBI" id="CHEBI:30616"/>
    </ligand>
</feature>
<dbReference type="Pfam" id="PF02223">
    <property type="entry name" value="Thymidylate_kin"/>
    <property type="match status" value="1"/>
</dbReference>
<protein>
    <recommendedName>
        <fullName evidence="3 12">Thymidylate kinase</fullName>
        <ecNumber evidence="2 12">2.7.4.9</ecNumber>
    </recommendedName>
    <alternativeName>
        <fullName evidence="9 12">dTMP kinase</fullName>
    </alternativeName>
</protein>
<evidence type="ECO:0000313" key="15">
    <source>
        <dbReference type="Proteomes" id="UP000006377"/>
    </source>
</evidence>
<keyword evidence="15" id="KW-1185">Reference proteome</keyword>
<comment type="function">
    <text evidence="11 12">Phosphorylation of dTMP to form dTDP in both de novo and salvage pathways of dTTP synthesis.</text>
</comment>
<dbReference type="CDD" id="cd01672">
    <property type="entry name" value="TMPK"/>
    <property type="match status" value="1"/>
</dbReference>
<evidence type="ECO:0000313" key="14">
    <source>
        <dbReference type="EMBL" id="ABS64717.1"/>
    </source>
</evidence>
<dbReference type="EMBL" id="CP000774">
    <property type="protein sequence ID" value="ABS64717.1"/>
    <property type="molecule type" value="Genomic_DNA"/>
</dbReference>
<dbReference type="RefSeq" id="WP_012112039.1">
    <property type="nucleotide sequence ID" value="NC_009719.1"/>
</dbReference>
<dbReference type="Proteomes" id="UP000006377">
    <property type="component" value="Chromosome"/>
</dbReference>
<evidence type="ECO:0000256" key="2">
    <source>
        <dbReference type="ARBA" id="ARBA00012980"/>
    </source>
</evidence>
<keyword evidence="6 12" id="KW-0547">Nucleotide-binding</keyword>
<dbReference type="eggNOG" id="COG0125">
    <property type="taxonomic scope" value="Bacteria"/>
</dbReference>
<reference evidence="14 15" key="1">
    <citation type="journal article" date="2011" name="Stand. Genomic Sci.">
        <title>Complete genome sequence of Parvibaculum lavamentivorans type strain (DS-1(T)).</title>
        <authorList>
            <person name="Schleheck D."/>
            <person name="Weiss M."/>
            <person name="Pitluck S."/>
            <person name="Bruce D."/>
            <person name="Land M.L."/>
            <person name="Han S."/>
            <person name="Saunders E."/>
            <person name="Tapia R."/>
            <person name="Detter C."/>
            <person name="Brettin T."/>
            <person name="Han J."/>
            <person name="Woyke T."/>
            <person name="Goodwin L."/>
            <person name="Pennacchio L."/>
            <person name="Nolan M."/>
            <person name="Cook A.M."/>
            <person name="Kjelleberg S."/>
            <person name="Thomas T."/>
        </authorList>
    </citation>
    <scope>NUCLEOTIDE SEQUENCE [LARGE SCALE GENOMIC DNA]</scope>
    <source>
        <strain evidence="15">DS-1 / DSM 13023 / NCIMB 13966</strain>
    </source>
</reference>
<dbReference type="SUPFAM" id="SSF52540">
    <property type="entry name" value="P-loop containing nucleoside triphosphate hydrolases"/>
    <property type="match status" value="1"/>
</dbReference>
<dbReference type="InterPro" id="IPR018095">
    <property type="entry name" value="Thymidylate_kin_CS"/>
</dbReference>
<dbReference type="PROSITE" id="PS01331">
    <property type="entry name" value="THYMIDYLATE_KINASE"/>
    <property type="match status" value="1"/>
</dbReference>
<sequence length="209" mass="23104">MPRARFITLEGGEGAGKSTQVRRLAARLEAAGQRVTITREPGGAPGAEAIRHLLVTGDVARWTPKAEMLLHFAAREDHLSRTIRPALERGDWVICDRFVDSTMAYQGFAQGLGPELVNELKEIVIGDDMPGLTLILDLPVETGLARAGSRGQGAEDRYERMDLRFHETLRQAFETIAKNEPERCVMVDASQTEDEVAEAIWAEVKPRLS</sequence>
<evidence type="ECO:0000256" key="9">
    <source>
        <dbReference type="ARBA" id="ARBA00029962"/>
    </source>
</evidence>
<comment type="similarity">
    <text evidence="1 12">Belongs to the thymidylate kinase family.</text>
</comment>
<evidence type="ECO:0000256" key="8">
    <source>
        <dbReference type="ARBA" id="ARBA00022840"/>
    </source>
</evidence>
<evidence type="ECO:0000256" key="12">
    <source>
        <dbReference type="HAMAP-Rule" id="MF_00165"/>
    </source>
</evidence>
<dbReference type="NCBIfam" id="TIGR00041">
    <property type="entry name" value="DTMP_kinase"/>
    <property type="match status" value="1"/>
</dbReference>
<dbReference type="STRING" id="402881.Plav_3110"/>
<evidence type="ECO:0000256" key="4">
    <source>
        <dbReference type="ARBA" id="ARBA00022679"/>
    </source>
</evidence>
<dbReference type="GO" id="GO:0004798">
    <property type="term" value="F:dTMP kinase activity"/>
    <property type="evidence" value="ECO:0007669"/>
    <property type="project" value="UniProtKB-UniRule"/>
</dbReference>
<dbReference type="GO" id="GO:0005829">
    <property type="term" value="C:cytosol"/>
    <property type="evidence" value="ECO:0007669"/>
    <property type="project" value="TreeGrafter"/>
</dbReference>
<evidence type="ECO:0000256" key="1">
    <source>
        <dbReference type="ARBA" id="ARBA00009776"/>
    </source>
</evidence>
<dbReference type="InterPro" id="IPR027417">
    <property type="entry name" value="P-loop_NTPase"/>
</dbReference>
<evidence type="ECO:0000256" key="10">
    <source>
        <dbReference type="ARBA" id="ARBA00048743"/>
    </source>
</evidence>
<dbReference type="GO" id="GO:0006233">
    <property type="term" value="P:dTDP biosynthetic process"/>
    <property type="evidence" value="ECO:0007669"/>
    <property type="project" value="InterPro"/>
</dbReference>
<dbReference type="GO" id="GO:0006235">
    <property type="term" value="P:dTTP biosynthetic process"/>
    <property type="evidence" value="ECO:0007669"/>
    <property type="project" value="UniProtKB-UniRule"/>
</dbReference>
<dbReference type="Gene3D" id="3.40.50.300">
    <property type="entry name" value="P-loop containing nucleotide triphosphate hydrolases"/>
    <property type="match status" value="1"/>
</dbReference>
<keyword evidence="4 12" id="KW-0808">Transferase</keyword>
<gene>
    <name evidence="12" type="primary">tmk</name>
    <name evidence="14" type="ordered locus">Plav_3110</name>
</gene>
<dbReference type="EC" id="2.7.4.9" evidence="2 12"/>
<comment type="catalytic activity">
    <reaction evidence="10 12">
        <text>dTMP + ATP = dTDP + ADP</text>
        <dbReference type="Rhea" id="RHEA:13517"/>
        <dbReference type="ChEBI" id="CHEBI:30616"/>
        <dbReference type="ChEBI" id="CHEBI:58369"/>
        <dbReference type="ChEBI" id="CHEBI:63528"/>
        <dbReference type="ChEBI" id="CHEBI:456216"/>
        <dbReference type="EC" id="2.7.4.9"/>
    </reaction>
</comment>
<keyword evidence="5 12" id="KW-0545">Nucleotide biosynthesis</keyword>
<dbReference type="FunFam" id="3.40.50.300:FF:000225">
    <property type="entry name" value="Thymidylate kinase"/>
    <property type="match status" value="1"/>
</dbReference>
<feature type="domain" description="Thymidylate kinase-like" evidence="13">
    <location>
        <begin position="9"/>
        <end position="200"/>
    </location>
</feature>
<dbReference type="GO" id="GO:0006227">
    <property type="term" value="P:dUDP biosynthetic process"/>
    <property type="evidence" value="ECO:0007669"/>
    <property type="project" value="TreeGrafter"/>
</dbReference>
<dbReference type="AlphaFoldDB" id="A7HXT4"/>
<evidence type="ECO:0000259" key="13">
    <source>
        <dbReference type="Pfam" id="PF02223"/>
    </source>
</evidence>
<dbReference type="HAMAP" id="MF_00165">
    <property type="entry name" value="Thymidylate_kinase"/>
    <property type="match status" value="1"/>
</dbReference>